<dbReference type="PANTHER" id="PTHR37984">
    <property type="entry name" value="PROTEIN CBG26694"/>
    <property type="match status" value="1"/>
</dbReference>
<evidence type="ECO:0000313" key="4">
    <source>
        <dbReference type="Proteomes" id="UP000075243"/>
    </source>
</evidence>
<dbReference type="InterPro" id="IPR023780">
    <property type="entry name" value="Chromo_domain"/>
</dbReference>
<dbReference type="Gene3D" id="3.30.420.10">
    <property type="entry name" value="Ribonuclease H-like superfamily/Ribonuclease H"/>
    <property type="match status" value="1"/>
</dbReference>
<dbReference type="GO" id="GO:0003676">
    <property type="term" value="F:nucleic acid binding"/>
    <property type="evidence" value="ECO:0007669"/>
    <property type="project" value="InterPro"/>
</dbReference>
<feature type="region of interest" description="Disordered" evidence="1">
    <location>
        <begin position="285"/>
        <end position="352"/>
    </location>
</feature>
<dbReference type="PROSITE" id="PS50994">
    <property type="entry name" value="INTEGRASE"/>
    <property type="match status" value="1"/>
</dbReference>
<name>A0A151RJT7_CAJCA</name>
<dbReference type="InterPro" id="IPR036397">
    <property type="entry name" value="RNaseH_sf"/>
</dbReference>
<dbReference type="Gene3D" id="2.40.50.40">
    <property type="match status" value="1"/>
</dbReference>
<dbReference type="EMBL" id="KQ483698">
    <property type="protein sequence ID" value="KYP42817.1"/>
    <property type="molecule type" value="Genomic_DNA"/>
</dbReference>
<dbReference type="Pfam" id="PF24626">
    <property type="entry name" value="SH3_Tf2-1"/>
    <property type="match status" value="1"/>
</dbReference>
<dbReference type="InterPro" id="IPR056924">
    <property type="entry name" value="SH3_Tf2-1"/>
</dbReference>
<evidence type="ECO:0000259" key="2">
    <source>
        <dbReference type="PROSITE" id="PS50994"/>
    </source>
</evidence>
<sequence length="352" mass="40109">MKNQFWRDLFRLRGTKLRMSTAYHPQTDGQTEVTNKTLQQYLRCFVHHKPSLWGKFLSWAKWSFNTSVNASTGFSPFEVLYGHKPPLLPPIVPKDSANAAVQSELSTRSDILSKLESNLRKARDSMKKFADQSRRELNFEVGDLVYVRLRPRRQSSVSGTHSAKLMKRFFGPFKVKQKIGTVAYELELPPSARIHNVFHVSLLKPHKGPVTSAPLSLPPVIEDNHPILEPGAILNWKMDTSSNPPQVHVLIHWQGLPLEEATWEPWNQLQQQFHLEDEVFLEPGGDVKDSRSFPLVDTHSPTKAHTELPHAPTVMAAPEGSSKRSRQQPQHLKDYVVTCPSSRRKGNSVRRE</sequence>
<dbReference type="SUPFAM" id="SSF54160">
    <property type="entry name" value="Chromo domain-like"/>
    <property type="match status" value="1"/>
</dbReference>
<evidence type="ECO:0000256" key="1">
    <source>
        <dbReference type="SAM" id="MobiDB-lite"/>
    </source>
</evidence>
<feature type="domain" description="Integrase catalytic" evidence="2">
    <location>
        <begin position="1"/>
        <end position="84"/>
    </location>
</feature>
<proteinExistence type="predicted"/>
<dbReference type="InterPro" id="IPR012337">
    <property type="entry name" value="RNaseH-like_sf"/>
</dbReference>
<dbReference type="Proteomes" id="UP000075243">
    <property type="component" value="Unassembled WGS sequence"/>
</dbReference>
<dbReference type="Pfam" id="PF00385">
    <property type="entry name" value="Chromo"/>
    <property type="match status" value="1"/>
</dbReference>
<dbReference type="GO" id="GO:0015074">
    <property type="term" value="P:DNA integration"/>
    <property type="evidence" value="ECO:0007669"/>
    <property type="project" value="InterPro"/>
</dbReference>
<gene>
    <name evidence="3" type="ORF">KK1_035753</name>
</gene>
<dbReference type="SUPFAM" id="SSF53098">
    <property type="entry name" value="Ribonuclease H-like"/>
    <property type="match status" value="1"/>
</dbReference>
<dbReference type="InterPro" id="IPR001584">
    <property type="entry name" value="Integrase_cat-core"/>
</dbReference>
<dbReference type="InterPro" id="IPR016197">
    <property type="entry name" value="Chromo-like_dom_sf"/>
</dbReference>
<keyword evidence="4" id="KW-1185">Reference proteome</keyword>
<dbReference type="PANTHER" id="PTHR37984:SF5">
    <property type="entry name" value="PROTEIN NYNRIN-LIKE"/>
    <property type="match status" value="1"/>
</dbReference>
<evidence type="ECO:0000313" key="3">
    <source>
        <dbReference type="EMBL" id="KYP42817.1"/>
    </source>
</evidence>
<dbReference type="Gramene" id="C.cajan_34327.t">
    <property type="protein sequence ID" value="C.cajan_34327.t"/>
    <property type="gene ID" value="C.cajan_34327"/>
</dbReference>
<organism evidence="3 4">
    <name type="scientific">Cajanus cajan</name>
    <name type="common">Pigeon pea</name>
    <name type="synonym">Cajanus indicus</name>
    <dbReference type="NCBI Taxonomy" id="3821"/>
    <lineage>
        <taxon>Eukaryota</taxon>
        <taxon>Viridiplantae</taxon>
        <taxon>Streptophyta</taxon>
        <taxon>Embryophyta</taxon>
        <taxon>Tracheophyta</taxon>
        <taxon>Spermatophyta</taxon>
        <taxon>Magnoliopsida</taxon>
        <taxon>eudicotyledons</taxon>
        <taxon>Gunneridae</taxon>
        <taxon>Pentapetalae</taxon>
        <taxon>rosids</taxon>
        <taxon>fabids</taxon>
        <taxon>Fabales</taxon>
        <taxon>Fabaceae</taxon>
        <taxon>Papilionoideae</taxon>
        <taxon>50 kb inversion clade</taxon>
        <taxon>NPAAA clade</taxon>
        <taxon>indigoferoid/millettioid clade</taxon>
        <taxon>Phaseoleae</taxon>
        <taxon>Cajanus</taxon>
    </lineage>
</organism>
<accession>A0A151RJT7</accession>
<protein>
    <submittedName>
        <fullName evidence="3">Retrotransposable element Tf2</fullName>
    </submittedName>
</protein>
<reference evidence="3" key="1">
    <citation type="journal article" date="2012" name="Nat. Biotechnol.">
        <title>Draft genome sequence of pigeonpea (Cajanus cajan), an orphan legume crop of resource-poor farmers.</title>
        <authorList>
            <person name="Varshney R.K."/>
            <person name="Chen W."/>
            <person name="Li Y."/>
            <person name="Bharti A.K."/>
            <person name="Saxena R.K."/>
            <person name="Schlueter J.A."/>
            <person name="Donoghue M.T."/>
            <person name="Azam S."/>
            <person name="Fan G."/>
            <person name="Whaley A.M."/>
            <person name="Farmer A.D."/>
            <person name="Sheridan J."/>
            <person name="Iwata A."/>
            <person name="Tuteja R."/>
            <person name="Penmetsa R.V."/>
            <person name="Wu W."/>
            <person name="Upadhyaya H.D."/>
            <person name="Yang S.P."/>
            <person name="Shah T."/>
            <person name="Saxena K.B."/>
            <person name="Michael T."/>
            <person name="McCombie W.R."/>
            <person name="Yang B."/>
            <person name="Zhang G."/>
            <person name="Yang H."/>
            <person name="Wang J."/>
            <person name="Spillane C."/>
            <person name="Cook D.R."/>
            <person name="May G.D."/>
            <person name="Xu X."/>
            <person name="Jackson S.A."/>
        </authorList>
    </citation>
    <scope>NUCLEOTIDE SEQUENCE [LARGE SCALE GENOMIC DNA]</scope>
</reference>
<dbReference type="InterPro" id="IPR050951">
    <property type="entry name" value="Retrovirus_Pol_polyprotein"/>
</dbReference>
<feature type="compositionally biased region" description="Basic residues" evidence="1">
    <location>
        <begin position="342"/>
        <end position="352"/>
    </location>
</feature>
<dbReference type="AlphaFoldDB" id="A0A151RJT7"/>